<keyword evidence="3" id="KW-1185">Reference proteome</keyword>
<dbReference type="Proteomes" id="UP001221142">
    <property type="component" value="Unassembled WGS sequence"/>
</dbReference>
<evidence type="ECO:0000313" key="2">
    <source>
        <dbReference type="EMBL" id="KAJ7630484.1"/>
    </source>
</evidence>
<feature type="region of interest" description="Disordered" evidence="1">
    <location>
        <begin position="500"/>
        <end position="519"/>
    </location>
</feature>
<feature type="region of interest" description="Disordered" evidence="1">
    <location>
        <begin position="172"/>
        <end position="211"/>
    </location>
</feature>
<organism evidence="2 3">
    <name type="scientific">Roridomyces roridus</name>
    <dbReference type="NCBI Taxonomy" id="1738132"/>
    <lineage>
        <taxon>Eukaryota</taxon>
        <taxon>Fungi</taxon>
        <taxon>Dikarya</taxon>
        <taxon>Basidiomycota</taxon>
        <taxon>Agaricomycotina</taxon>
        <taxon>Agaricomycetes</taxon>
        <taxon>Agaricomycetidae</taxon>
        <taxon>Agaricales</taxon>
        <taxon>Marasmiineae</taxon>
        <taxon>Mycenaceae</taxon>
        <taxon>Roridomyces</taxon>
    </lineage>
</organism>
<evidence type="ECO:0000256" key="1">
    <source>
        <dbReference type="SAM" id="MobiDB-lite"/>
    </source>
</evidence>
<sequence length="617" mass="67756">SYISERNLFQADQLPVAGSPCTLLASGIATFISATMSATSGNASPTTGTNEIRTSYPSPVSMVHSPNLDPSVLAAEESGNIGQAGDDPRQQLRVASSVLQAAYRRIRQVRRSLIELDSRSSDPSNIGPEHSALLLTASPVDEFSSDTDDPMDLQALRSNLAAMDRQSQEYLDRFAPGSGNDDHNQPPGFPRPRRQIHLPSPSSSESPLPPRRSMLESHLARRREILDSDDSATFLGRRVAAREAAAAGPSSRPVEQPQPQADPVFRAVEMERDLIHARALRQQRQALRAQRQQPSITTNVPPHPRAPPRRWRAYRTPAETRQNSGSAQLSILSNFSSVQNLTTPTSAVAQNRPLLFEEPMESRDIVESPVGDRSYFIHRRVNADGDELSQDRAAFTRRMQHRFEVLRAARVPPPVPEPRRRGWARLDADGNEIPSDEERSWSDPVQSIEFKPCIMLGPILLPPSGARADRRAERGVDAAGRSTLDGAAFSNLITRTSVSPDDYPLRETSSPRVRLNSADAGGQRVGFGSVMDSVLSVDSRPRQTHPTTVIDNNLHAAAYGSSVPFVVDPLPIPLSQMMPPKIDKKGNNMGVQLWDSPELQALPTYDQVSLQFLVIPL</sequence>
<comment type="caution">
    <text evidence="2">The sequence shown here is derived from an EMBL/GenBank/DDBJ whole genome shotgun (WGS) entry which is preliminary data.</text>
</comment>
<gene>
    <name evidence="2" type="ORF">FB45DRAFT_915649</name>
</gene>
<proteinExistence type="predicted"/>
<dbReference type="EMBL" id="JARKIF010000009">
    <property type="protein sequence ID" value="KAJ7630484.1"/>
    <property type="molecule type" value="Genomic_DNA"/>
</dbReference>
<dbReference type="AlphaFoldDB" id="A0AAD7BTK0"/>
<reference evidence="2" key="1">
    <citation type="submission" date="2023-03" db="EMBL/GenBank/DDBJ databases">
        <title>Massive genome expansion in bonnet fungi (Mycena s.s.) driven by repeated elements and novel gene families across ecological guilds.</title>
        <authorList>
            <consortium name="Lawrence Berkeley National Laboratory"/>
            <person name="Harder C.B."/>
            <person name="Miyauchi S."/>
            <person name="Viragh M."/>
            <person name="Kuo A."/>
            <person name="Thoen E."/>
            <person name="Andreopoulos B."/>
            <person name="Lu D."/>
            <person name="Skrede I."/>
            <person name="Drula E."/>
            <person name="Henrissat B."/>
            <person name="Morin E."/>
            <person name="Kohler A."/>
            <person name="Barry K."/>
            <person name="LaButti K."/>
            <person name="Morin E."/>
            <person name="Salamov A."/>
            <person name="Lipzen A."/>
            <person name="Mereny Z."/>
            <person name="Hegedus B."/>
            <person name="Baldrian P."/>
            <person name="Stursova M."/>
            <person name="Weitz H."/>
            <person name="Taylor A."/>
            <person name="Grigoriev I.V."/>
            <person name="Nagy L.G."/>
            <person name="Martin F."/>
            <person name="Kauserud H."/>
        </authorList>
    </citation>
    <scope>NUCLEOTIDE SEQUENCE</scope>
    <source>
        <strain evidence="2">9284</strain>
    </source>
</reference>
<name>A0AAD7BTK0_9AGAR</name>
<feature type="region of interest" description="Disordered" evidence="1">
    <location>
        <begin position="288"/>
        <end position="310"/>
    </location>
</feature>
<protein>
    <submittedName>
        <fullName evidence="2">Uncharacterized protein</fullName>
    </submittedName>
</protein>
<accession>A0AAD7BTK0</accession>
<evidence type="ECO:0000313" key="3">
    <source>
        <dbReference type="Proteomes" id="UP001221142"/>
    </source>
</evidence>
<feature type="non-terminal residue" evidence="2">
    <location>
        <position position="617"/>
    </location>
</feature>